<keyword evidence="5" id="KW-0998">Cell outer membrane</keyword>
<evidence type="ECO:0000256" key="2">
    <source>
        <dbReference type="ARBA" id="ARBA00022729"/>
    </source>
</evidence>
<evidence type="ECO:0000313" key="8">
    <source>
        <dbReference type="EMBL" id="MRD47137.1"/>
    </source>
</evidence>
<dbReference type="Pfam" id="PF13627">
    <property type="entry name" value="LptM_cons"/>
    <property type="match status" value="1"/>
</dbReference>
<feature type="region of interest" description="Disordered" evidence="7">
    <location>
        <begin position="54"/>
        <end position="91"/>
    </location>
</feature>
<keyword evidence="3" id="KW-0472">Membrane</keyword>
<evidence type="ECO:0000256" key="5">
    <source>
        <dbReference type="ARBA" id="ARBA00023237"/>
    </source>
</evidence>
<comment type="caution">
    <text evidence="8">The sequence shown here is derived from an EMBL/GenBank/DDBJ whole genome shotgun (WGS) entry which is preliminary data.</text>
</comment>
<gene>
    <name evidence="8" type="ORF">GHT07_07590</name>
</gene>
<evidence type="ECO:0000256" key="1">
    <source>
        <dbReference type="ARBA" id="ARBA00004459"/>
    </source>
</evidence>
<evidence type="ECO:0000256" key="7">
    <source>
        <dbReference type="SAM" id="MobiDB-lite"/>
    </source>
</evidence>
<protein>
    <recommendedName>
        <fullName evidence="10">Lipoprotein-attachment site-containing protein</fullName>
    </recommendedName>
</protein>
<dbReference type="GO" id="GO:0009279">
    <property type="term" value="C:cell outer membrane"/>
    <property type="evidence" value="ECO:0007669"/>
    <property type="project" value="UniProtKB-SubCell"/>
</dbReference>
<evidence type="ECO:0000256" key="6">
    <source>
        <dbReference type="ARBA" id="ARBA00023288"/>
    </source>
</evidence>
<organism evidence="8 9">
    <name type="scientific">Caenimonas koreensis DSM 17982</name>
    <dbReference type="NCBI Taxonomy" id="1121255"/>
    <lineage>
        <taxon>Bacteria</taxon>
        <taxon>Pseudomonadati</taxon>
        <taxon>Pseudomonadota</taxon>
        <taxon>Betaproteobacteria</taxon>
        <taxon>Burkholderiales</taxon>
        <taxon>Comamonadaceae</taxon>
        <taxon>Caenimonas</taxon>
    </lineage>
</organism>
<evidence type="ECO:0000313" key="9">
    <source>
        <dbReference type="Proteomes" id="UP000487350"/>
    </source>
</evidence>
<dbReference type="NCBIfam" id="NF047847">
    <property type="entry name" value="SS_mature_LptM"/>
    <property type="match status" value="1"/>
</dbReference>
<evidence type="ECO:0000256" key="4">
    <source>
        <dbReference type="ARBA" id="ARBA00023139"/>
    </source>
</evidence>
<dbReference type="AlphaFoldDB" id="A0A844B6J8"/>
<comment type="subcellular location">
    <subcellularLocation>
        <location evidence="1">Cell outer membrane</location>
        <topology evidence="1">Lipid-anchor</topology>
    </subcellularLocation>
</comment>
<reference evidence="8 9" key="1">
    <citation type="submission" date="2019-11" db="EMBL/GenBank/DDBJ databases">
        <title>Caenimonas koreensis gen. nov., sp. nov., isolated from activated sludge.</title>
        <authorList>
            <person name="Seung H.R."/>
        </authorList>
    </citation>
    <scope>NUCLEOTIDE SEQUENCE [LARGE SCALE GENOMIC DNA]</scope>
    <source>
        <strain evidence="8 9">EMB320</strain>
    </source>
</reference>
<evidence type="ECO:0008006" key="10">
    <source>
        <dbReference type="Google" id="ProtNLM"/>
    </source>
</evidence>
<dbReference type="EMBL" id="WJBU01000006">
    <property type="protein sequence ID" value="MRD47137.1"/>
    <property type="molecule type" value="Genomic_DNA"/>
</dbReference>
<proteinExistence type="predicted"/>
<dbReference type="OrthoDB" id="8550022at2"/>
<dbReference type="RefSeq" id="WP_153584464.1">
    <property type="nucleotide sequence ID" value="NZ_WJBU01000006.1"/>
</dbReference>
<keyword evidence="9" id="KW-1185">Reference proteome</keyword>
<name>A0A844B6J8_9BURK</name>
<keyword evidence="2" id="KW-0732">Signal</keyword>
<sequence length="91" mass="9190">MLDVFQILVTRRPAQLVLALIVVASLTACGQKGKLYLPQGEAAKDRATLPEIISPSRAPAASASAASPAPAPAPAPASVTPTGQANPVPRP</sequence>
<dbReference type="InterPro" id="IPR032831">
    <property type="entry name" value="LptM_cons"/>
</dbReference>
<keyword evidence="4" id="KW-0564">Palmitate</keyword>
<evidence type="ECO:0000256" key="3">
    <source>
        <dbReference type="ARBA" id="ARBA00023136"/>
    </source>
</evidence>
<feature type="compositionally biased region" description="Low complexity" evidence="7">
    <location>
        <begin position="54"/>
        <end position="68"/>
    </location>
</feature>
<dbReference type="Proteomes" id="UP000487350">
    <property type="component" value="Unassembled WGS sequence"/>
</dbReference>
<keyword evidence="6" id="KW-0449">Lipoprotein</keyword>
<accession>A0A844B6J8</accession>